<feature type="non-terminal residue" evidence="2">
    <location>
        <position position="1"/>
    </location>
</feature>
<reference evidence="2" key="1">
    <citation type="submission" date="2018-05" db="EMBL/GenBank/DDBJ databases">
        <authorList>
            <person name="Lanie J.A."/>
            <person name="Ng W.-L."/>
            <person name="Kazmierczak K.M."/>
            <person name="Andrzejewski T.M."/>
            <person name="Davidsen T.M."/>
            <person name="Wayne K.J."/>
            <person name="Tettelin H."/>
            <person name="Glass J.I."/>
            <person name="Rusch D."/>
            <person name="Podicherti R."/>
            <person name="Tsui H.-C.T."/>
            <person name="Winkler M.E."/>
        </authorList>
    </citation>
    <scope>NUCLEOTIDE SEQUENCE</scope>
</reference>
<dbReference type="Gene3D" id="3.20.20.150">
    <property type="entry name" value="Divalent-metal-dependent TIM barrel enzymes"/>
    <property type="match status" value="1"/>
</dbReference>
<evidence type="ECO:0000256" key="1">
    <source>
        <dbReference type="SAM" id="MobiDB-lite"/>
    </source>
</evidence>
<proteinExistence type="predicted"/>
<feature type="region of interest" description="Disordered" evidence="1">
    <location>
        <begin position="1"/>
        <end position="26"/>
    </location>
</feature>
<dbReference type="EMBL" id="UINC01156619">
    <property type="protein sequence ID" value="SVD53140.1"/>
    <property type="molecule type" value="Genomic_DNA"/>
</dbReference>
<dbReference type="AlphaFoldDB" id="A0A382W3G2"/>
<protein>
    <submittedName>
        <fullName evidence="2">Uncharacterized protein</fullName>
    </submittedName>
</protein>
<accession>A0A382W3G2</accession>
<gene>
    <name evidence="2" type="ORF">METZ01_LOCUS405994</name>
</gene>
<name>A0A382W3G2_9ZZZZ</name>
<evidence type="ECO:0000313" key="2">
    <source>
        <dbReference type="EMBL" id="SVD53140.1"/>
    </source>
</evidence>
<feature type="compositionally biased region" description="Basic and acidic residues" evidence="1">
    <location>
        <begin position="16"/>
        <end position="26"/>
    </location>
</feature>
<organism evidence="2">
    <name type="scientific">marine metagenome</name>
    <dbReference type="NCBI Taxonomy" id="408172"/>
    <lineage>
        <taxon>unclassified sequences</taxon>
        <taxon>metagenomes</taxon>
        <taxon>ecological metagenomes</taxon>
    </lineage>
</organism>
<sequence>RSSSWGTRPLPTRNRVNSDNHGKRDEHLVPLEGSVDWSTALMTTQKIGYDVTWTFAVGRSQNLEIALDTVCRVRTRID</sequence>